<dbReference type="PANTHER" id="PTHR47586:SF1">
    <property type="entry name" value="DIRIGENT PROTEIN"/>
    <property type="match status" value="1"/>
</dbReference>
<comment type="subunit">
    <text evidence="2 4">Homodimer.</text>
</comment>
<dbReference type="PANTHER" id="PTHR47586">
    <property type="entry name" value="DIRIGENT PROTEIN"/>
    <property type="match status" value="1"/>
</dbReference>
<dbReference type="Proteomes" id="UP000504607">
    <property type="component" value="Chromosome 12"/>
</dbReference>
<dbReference type="RefSeq" id="XP_010935285.1">
    <property type="nucleotide sequence ID" value="XM_010936983.2"/>
</dbReference>
<keyword evidence="3 4" id="KW-0964">Secreted</keyword>
<dbReference type="InParanoid" id="A0A6I9RZP6"/>
<dbReference type="Gene3D" id="2.40.480.10">
    <property type="entry name" value="Allene oxide cyclase-like"/>
    <property type="match status" value="1"/>
</dbReference>
<dbReference type="GeneID" id="105055220"/>
<dbReference type="InterPro" id="IPR044859">
    <property type="entry name" value="Allene_oxi_cyc_Dirigent"/>
</dbReference>
<evidence type="ECO:0000313" key="5">
    <source>
        <dbReference type="Proteomes" id="UP000504607"/>
    </source>
</evidence>
<evidence type="ECO:0000256" key="2">
    <source>
        <dbReference type="ARBA" id="ARBA00011738"/>
    </source>
</evidence>
<evidence type="ECO:0000256" key="1">
    <source>
        <dbReference type="ARBA" id="ARBA00010746"/>
    </source>
</evidence>
<keyword evidence="4" id="KW-0732">Signal</keyword>
<sequence length="184" mass="19906">MANSLHLPLFLLLSVLAAHKASASSHNHDHHLRSLHFSLFQHETVNKTGYIVVDGVAGTGISQTTTPFGTIFVFRDNMTTSLNDSSRVVGIAEGTSITTSFDGLRSLSFAKITLKTHGYEGSVSILGVVHNTKPSDLPIAGGTGDFMFVQGYVRSSPVDLQGLTVVYKIEFHLYWPPYATDGPK</sequence>
<evidence type="ECO:0000256" key="4">
    <source>
        <dbReference type="RuleBase" id="RU363099"/>
    </source>
</evidence>
<dbReference type="AlphaFoldDB" id="A0A6I9RZP6"/>
<evidence type="ECO:0000256" key="3">
    <source>
        <dbReference type="ARBA" id="ARBA00022525"/>
    </source>
</evidence>
<comment type="similarity">
    <text evidence="1 4">Belongs to the plant dirigent protein family.</text>
</comment>
<gene>
    <name evidence="6" type="primary">LOC105055220</name>
</gene>
<keyword evidence="4" id="KW-0052">Apoplast</keyword>
<dbReference type="GO" id="GO:0048046">
    <property type="term" value="C:apoplast"/>
    <property type="evidence" value="ECO:0007669"/>
    <property type="project" value="UniProtKB-SubCell"/>
</dbReference>
<comment type="subcellular location">
    <subcellularLocation>
        <location evidence="4">Secreted</location>
        <location evidence="4">Extracellular space</location>
        <location evidence="4">Apoplast</location>
    </subcellularLocation>
</comment>
<dbReference type="InterPro" id="IPR004265">
    <property type="entry name" value="Dirigent"/>
</dbReference>
<comment type="function">
    <text evidence="4">Dirigent proteins impart stereoselectivity on the phenoxy radical-coupling reaction, yielding optically active lignans from two molecules of coniferyl alcohol in the biosynthesis of lignans, flavonolignans, and alkaloids and thus plays a central role in plant secondary metabolism.</text>
</comment>
<dbReference type="Pfam" id="PF03018">
    <property type="entry name" value="Dirigent"/>
    <property type="match status" value="1"/>
</dbReference>
<feature type="chain" id="PRO_5027160654" description="Dirigent protein" evidence="4">
    <location>
        <begin position="24"/>
        <end position="184"/>
    </location>
</feature>
<dbReference type="OrthoDB" id="1862428at2759"/>
<reference evidence="6" key="1">
    <citation type="submission" date="2025-08" db="UniProtKB">
        <authorList>
            <consortium name="RefSeq"/>
        </authorList>
    </citation>
    <scope>IDENTIFICATION</scope>
</reference>
<dbReference type="GO" id="GO:0009699">
    <property type="term" value="P:phenylpropanoid biosynthetic process"/>
    <property type="evidence" value="ECO:0007669"/>
    <property type="project" value="UniProtKB-ARBA"/>
</dbReference>
<accession>A0A6I9RZP6</accession>
<name>A0A6I9RZP6_ELAGV</name>
<evidence type="ECO:0000313" key="6">
    <source>
        <dbReference type="RefSeq" id="XP_010935285.1"/>
    </source>
</evidence>
<dbReference type="KEGG" id="egu:105055220"/>
<organism evidence="5 6">
    <name type="scientific">Elaeis guineensis var. tenera</name>
    <name type="common">Oil palm</name>
    <dbReference type="NCBI Taxonomy" id="51953"/>
    <lineage>
        <taxon>Eukaryota</taxon>
        <taxon>Viridiplantae</taxon>
        <taxon>Streptophyta</taxon>
        <taxon>Embryophyta</taxon>
        <taxon>Tracheophyta</taxon>
        <taxon>Spermatophyta</taxon>
        <taxon>Magnoliopsida</taxon>
        <taxon>Liliopsida</taxon>
        <taxon>Arecaceae</taxon>
        <taxon>Arecoideae</taxon>
        <taxon>Cocoseae</taxon>
        <taxon>Elaeidinae</taxon>
        <taxon>Elaeis</taxon>
    </lineage>
</organism>
<protein>
    <recommendedName>
        <fullName evidence="4">Dirigent protein</fullName>
    </recommendedName>
</protein>
<keyword evidence="5" id="KW-1185">Reference proteome</keyword>
<proteinExistence type="inferred from homology"/>
<feature type="signal peptide" evidence="4">
    <location>
        <begin position="1"/>
        <end position="23"/>
    </location>
</feature>